<keyword evidence="3" id="KW-0143">Chaperone</keyword>
<dbReference type="OrthoDB" id="9779889at2"/>
<sequence length="356" mass="36614">MSMHDWAEKDFYDVLGVPHDADASTIKKAYRKKARDLHPDANPGDAEAERRFKEVGEAYSVLSDPEKRQQYDGIRSMLGGGARFTAGSGGPGPGFEDLLGGLFGQGGGGGGPRMRFGTPGAGGGAPGPGFEDLLGGLFGQGGGGGFGAPGGFGGPGGGGFGTPTATRGTDLEATARVGFRDALEGATVTLRVPDPRGGPVRTVSTRLPVGVRDGQRVRLRGKGLPGPGGAPAGDLLVTVSVEPHPVFRRDGDDLRMTLPVTFPEAVLGATVEVPTIDGTTVRVKVPPGTPSGRSLRVRGQGARQARADDARGDLLVTLEVAVPKHLDDAARRAVEAFAEATRGDDPRAGLLERARS</sequence>
<organism evidence="5 6">
    <name type="scientific">Kineococcus xinjiangensis</name>
    <dbReference type="NCBI Taxonomy" id="512762"/>
    <lineage>
        <taxon>Bacteria</taxon>
        <taxon>Bacillati</taxon>
        <taxon>Actinomycetota</taxon>
        <taxon>Actinomycetes</taxon>
        <taxon>Kineosporiales</taxon>
        <taxon>Kineosporiaceae</taxon>
        <taxon>Kineococcus</taxon>
    </lineage>
</organism>
<evidence type="ECO:0000256" key="1">
    <source>
        <dbReference type="ARBA" id="ARBA00022705"/>
    </source>
</evidence>
<accession>A0A2S6IUQ9</accession>
<dbReference type="SUPFAM" id="SSF49493">
    <property type="entry name" value="HSP40/DnaJ peptide-binding domain"/>
    <property type="match status" value="2"/>
</dbReference>
<dbReference type="EMBL" id="PTJD01000002">
    <property type="protein sequence ID" value="PPK98010.1"/>
    <property type="molecule type" value="Genomic_DNA"/>
</dbReference>
<dbReference type="CDD" id="cd06257">
    <property type="entry name" value="DnaJ"/>
    <property type="match status" value="1"/>
</dbReference>
<dbReference type="GO" id="GO:0006260">
    <property type="term" value="P:DNA replication"/>
    <property type="evidence" value="ECO:0007669"/>
    <property type="project" value="UniProtKB-KW"/>
</dbReference>
<feature type="domain" description="J" evidence="4">
    <location>
        <begin position="10"/>
        <end position="75"/>
    </location>
</feature>
<dbReference type="InterPro" id="IPR036869">
    <property type="entry name" value="J_dom_sf"/>
</dbReference>
<dbReference type="FunFam" id="2.60.260.20:FF:000013">
    <property type="entry name" value="DnaJ subfamily B member 11"/>
    <property type="match status" value="1"/>
</dbReference>
<dbReference type="PROSITE" id="PS00636">
    <property type="entry name" value="DNAJ_1"/>
    <property type="match status" value="1"/>
</dbReference>
<dbReference type="GO" id="GO:0005737">
    <property type="term" value="C:cytoplasm"/>
    <property type="evidence" value="ECO:0007669"/>
    <property type="project" value="TreeGrafter"/>
</dbReference>
<dbReference type="PANTHER" id="PTHR43096:SF54">
    <property type="entry name" value="CHAPERONE PROTEIN DNAJ 1"/>
    <property type="match status" value="1"/>
</dbReference>
<dbReference type="Proteomes" id="UP000239485">
    <property type="component" value="Unassembled WGS sequence"/>
</dbReference>
<evidence type="ECO:0000256" key="3">
    <source>
        <dbReference type="ARBA" id="ARBA00023186"/>
    </source>
</evidence>
<keyword evidence="6" id="KW-1185">Reference proteome</keyword>
<dbReference type="CDD" id="cd10747">
    <property type="entry name" value="DnaJ_C"/>
    <property type="match status" value="1"/>
</dbReference>
<dbReference type="PRINTS" id="PR00625">
    <property type="entry name" value="JDOMAIN"/>
</dbReference>
<dbReference type="GO" id="GO:0042026">
    <property type="term" value="P:protein refolding"/>
    <property type="evidence" value="ECO:0007669"/>
    <property type="project" value="TreeGrafter"/>
</dbReference>
<dbReference type="AlphaFoldDB" id="A0A2S6IUQ9"/>
<dbReference type="Gene3D" id="1.10.287.110">
    <property type="entry name" value="DnaJ domain"/>
    <property type="match status" value="1"/>
</dbReference>
<comment type="caution">
    <text evidence="5">The sequence shown here is derived from an EMBL/GenBank/DDBJ whole genome shotgun (WGS) entry which is preliminary data.</text>
</comment>
<protein>
    <submittedName>
        <fullName evidence="5">Molecular chaperone DnaJ</fullName>
    </submittedName>
</protein>
<dbReference type="PROSITE" id="PS50076">
    <property type="entry name" value="DNAJ_2"/>
    <property type="match status" value="1"/>
</dbReference>
<reference evidence="5 6" key="1">
    <citation type="submission" date="2018-02" db="EMBL/GenBank/DDBJ databases">
        <title>Genomic Encyclopedia of Archaeal and Bacterial Type Strains, Phase II (KMG-II): from individual species to whole genera.</title>
        <authorList>
            <person name="Goeker M."/>
        </authorList>
    </citation>
    <scope>NUCLEOTIDE SEQUENCE [LARGE SCALE GENOMIC DNA]</scope>
    <source>
        <strain evidence="5 6">DSM 22857</strain>
    </source>
</reference>
<dbReference type="Pfam" id="PF01556">
    <property type="entry name" value="DnaJ_C"/>
    <property type="match status" value="1"/>
</dbReference>
<proteinExistence type="predicted"/>
<dbReference type="SUPFAM" id="SSF46565">
    <property type="entry name" value="Chaperone J-domain"/>
    <property type="match status" value="1"/>
</dbReference>
<dbReference type="InterPro" id="IPR002939">
    <property type="entry name" value="DnaJ_C"/>
</dbReference>
<gene>
    <name evidence="5" type="ORF">CLV92_102161</name>
</gene>
<keyword evidence="2" id="KW-0346">Stress response</keyword>
<dbReference type="Pfam" id="PF00226">
    <property type="entry name" value="DnaJ"/>
    <property type="match status" value="1"/>
</dbReference>
<dbReference type="InterPro" id="IPR018253">
    <property type="entry name" value="DnaJ_domain_CS"/>
</dbReference>
<dbReference type="Gene3D" id="2.60.260.20">
    <property type="entry name" value="Urease metallochaperone UreE, N-terminal domain"/>
    <property type="match status" value="2"/>
</dbReference>
<evidence type="ECO:0000313" key="5">
    <source>
        <dbReference type="EMBL" id="PPK98010.1"/>
    </source>
</evidence>
<dbReference type="RefSeq" id="WP_104431458.1">
    <property type="nucleotide sequence ID" value="NZ_PTJD01000002.1"/>
</dbReference>
<dbReference type="InterPro" id="IPR001623">
    <property type="entry name" value="DnaJ_domain"/>
</dbReference>
<dbReference type="SMART" id="SM00271">
    <property type="entry name" value="DnaJ"/>
    <property type="match status" value="1"/>
</dbReference>
<keyword evidence="1" id="KW-0235">DNA replication</keyword>
<evidence type="ECO:0000313" key="6">
    <source>
        <dbReference type="Proteomes" id="UP000239485"/>
    </source>
</evidence>
<name>A0A2S6IUQ9_9ACTN</name>
<dbReference type="PANTHER" id="PTHR43096">
    <property type="entry name" value="DNAJ HOMOLOG 1, MITOCHONDRIAL-RELATED"/>
    <property type="match status" value="1"/>
</dbReference>
<evidence type="ECO:0000256" key="2">
    <source>
        <dbReference type="ARBA" id="ARBA00023016"/>
    </source>
</evidence>
<dbReference type="GO" id="GO:0051082">
    <property type="term" value="F:unfolded protein binding"/>
    <property type="evidence" value="ECO:0007669"/>
    <property type="project" value="InterPro"/>
</dbReference>
<dbReference type="InterPro" id="IPR008971">
    <property type="entry name" value="HSP40/DnaJ_pept-bd"/>
</dbReference>
<evidence type="ECO:0000259" key="4">
    <source>
        <dbReference type="PROSITE" id="PS50076"/>
    </source>
</evidence>